<evidence type="ECO:0000256" key="1">
    <source>
        <dbReference type="SAM" id="MobiDB-lite"/>
    </source>
</evidence>
<name>A0AA40KC10_9PEZI</name>
<feature type="compositionally biased region" description="Polar residues" evidence="1">
    <location>
        <begin position="131"/>
        <end position="147"/>
    </location>
</feature>
<proteinExistence type="predicted"/>
<reference evidence="2" key="1">
    <citation type="submission" date="2023-06" db="EMBL/GenBank/DDBJ databases">
        <title>Genome-scale phylogeny and comparative genomics of the fungal order Sordariales.</title>
        <authorList>
            <consortium name="Lawrence Berkeley National Laboratory"/>
            <person name="Hensen N."/>
            <person name="Bonometti L."/>
            <person name="Westerberg I."/>
            <person name="Brannstrom I.O."/>
            <person name="Guillou S."/>
            <person name="Cros-Aarteil S."/>
            <person name="Calhoun S."/>
            <person name="Haridas S."/>
            <person name="Kuo A."/>
            <person name="Mondo S."/>
            <person name="Pangilinan J."/>
            <person name="Riley R."/>
            <person name="LaButti K."/>
            <person name="Andreopoulos B."/>
            <person name="Lipzen A."/>
            <person name="Chen C."/>
            <person name="Yanf M."/>
            <person name="Daum C."/>
            <person name="Ng V."/>
            <person name="Clum A."/>
            <person name="Steindorff A."/>
            <person name="Ohm R."/>
            <person name="Martin F."/>
            <person name="Silar P."/>
            <person name="Natvig D."/>
            <person name="Lalanne C."/>
            <person name="Gautier V."/>
            <person name="Ament-velasquez S.L."/>
            <person name="Kruys A."/>
            <person name="Hutchinson M.I."/>
            <person name="Powell A.J."/>
            <person name="Barry K."/>
            <person name="Miller A.N."/>
            <person name="Grigoriev I.V."/>
            <person name="Debuchy R."/>
            <person name="Gladieux P."/>
            <person name="Thoren M.H."/>
            <person name="Johannesson H."/>
        </authorList>
    </citation>
    <scope>NUCLEOTIDE SEQUENCE</scope>
    <source>
        <strain evidence="2">SMH3187-1</strain>
    </source>
</reference>
<feature type="compositionally biased region" description="Polar residues" evidence="1">
    <location>
        <begin position="1"/>
        <end position="11"/>
    </location>
</feature>
<comment type="caution">
    <text evidence="2">The sequence shown here is derived from an EMBL/GenBank/DDBJ whole genome shotgun (WGS) entry which is preliminary data.</text>
</comment>
<feature type="region of interest" description="Disordered" evidence="1">
    <location>
        <begin position="1"/>
        <end position="212"/>
    </location>
</feature>
<organism evidence="2 3">
    <name type="scientific">Schizothecium vesticola</name>
    <dbReference type="NCBI Taxonomy" id="314040"/>
    <lineage>
        <taxon>Eukaryota</taxon>
        <taxon>Fungi</taxon>
        <taxon>Dikarya</taxon>
        <taxon>Ascomycota</taxon>
        <taxon>Pezizomycotina</taxon>
        <taxon>Sordariomycetes</taxon>
        <taxon>Sordariomycetidae</taxon>
        <taxon>Sordariales</taxon>
        <taxon>Schizotheciaceae</taxon>
        <taxon>Schizothecium</taxon>
    </lineage>
</organism>
<keyword evidence="3" id="KW-1185">Reference proteome</keyword>
<dbReference type="AlphaFoldDB" id="A0AA40KC10"/>
<dbReference type="EMBL" id="JAUKUD010000001">
    <property type="protein sequence ID" value="KAK0753405.1"/>
    <property type="molecule type" value="Genomic_DNA"/>
</dbReference>
<evidence type="ECO:0000313" key="3">
    <source>
        <dbReference type="Proteomes" id="UP001172155"/>
    </source>
</evidence>
<gene>
    <name evidence="2" type="ORF">B0T18DRAFT_13668</name>
</gene>
<evidence type="ECO:0000313" key="2">
    <source>
        <dbReference type="EMBL" id="KAK0753405.1"/>
    </source>
</evidence>
<accession>A0AA40KC10</accession>
<sequence length="236" mass="24343">MPPITIYSNAPVTAAKADGVTPKTAAPDDGLDDGEGIQTAPRHQGLPEYVPAHPTPTRTTNTANYGPPPPQPGAVPRLPTATATSNLPPPPRASSSSAQQPPFPGITQPPQMSIPPPAAPYGQRGTMPGPGQSTNITYPAGYQQHSGSADYGGTGSAQDSDLSHPPGYQQRSDPSDYGVRYDNYGMPNRTGGGGGHGSDGASHGGDEGNGVWGFLQAAGKKLSDAETEVWRRINKE</sequence>
<protein>
    <submittedName>
        <fullName evidence="2">Uncharacterized protein</fullName>
    </submittedName>
</protein>
<dbReference type="Proteomes" id="UP001172155">
    <property type="component" value="Unassembled WGS sequence"/>
</dbReference>